<name>A0A6M5YIX7_9BACT</name>
<dbReference type="KEGG" id="ftj:FTUN_1011"/>
<accession>A0A6M5YIX7</accession>
<keyword evidence="2" id="KW-1185">Reference proteome</keyword>
<dbReference type="Proteomes" id="UP000503447">
    <property type="component" value="Chromosome"/>
</dbReference>
<proteinExistence type="predicted"/>
<evidence type="ECO:0000313" key="2">
    <source>
        <dbReference type="Proteomes" id="UP000503447"/>
    </source>
</evidence>
<dbReference type="EMBL" id="CP053452">
    <property type="protein sequence ID" value="QJW93504.1"/>
    <property type="molecule type" value="Genomic_DNA"/>
</dbReference>
<sequence length="84" mass="9316">MATTRHYATTAGRSREFFCGKDPSQKGLGTLFSIFLAGVLTPQSFPLSFRYHCTAVVNATRRDEEVSKLQTLHEAEAEFACKGK</sequence>
<gene>
    <name evidence="1" type="ORF">FTUN_1011</name>
</gene>
<evidence type="ECO:0000313" key="1">
    <source>
        <dbReference type="EMBL" id="QJW93504.1"/>
    </source>
</evidence>
<dbReference type="AlphaFoldDB" id="A0A6M5YIX7"/>
<organism evidence="1 2">
    <name type="scientific">Frigoriglobus tundricola</name>
    <dbReference type="NCBI Taxonomy" id="2774151"/>
    <lineage>
        <taxon>Bacteria</taxon>
        <taxon>Pseudomonadati</taxon>
        <taxon>Planctomycetota</taxon>
        <taxon>Planctomycetia</taxon>
        <taxon>Gemmatales</taxon>
        <taxon>Gemmataceae</taxon>
        <taxon>Frigoriglobus</taxon>
    </lineage>
</organism>
<reference evidence="2" key="1">
    <citation type="submission" date="2020-05" db="EMBL/GenBank/DDBJ databases">
        <title>Frigoriglobus tundricola gen. nov., sp. nov., a psychrotolerant cellulolytic planctomycete of the family Gemmataceae with two divergent copies of 16S rRNA gene.</title>
        <authorList>
            <person name="Kulichevskaya I.S."/>
            <person name="Ivanova A.A."/>
            <person name="Naumoff D.G."/>
            <person name="Beletsky A.V."/>
            <person name="Rijpstra W.I.C."/>
            <person name="Sinninghe Damste J.S."/>
            <person name="Mardanov A.V."/>
            <person name="Ravin N.V."/>
            <person name="Dedysh S.N."/>
        </authorList>
    </citation>
    <scope>NUCLEOTIDE SEQUENCE [LARGE SCALE GENOMIC DNA]</scope>
    <source>
        <strain evidence="2">PL17</strain>
    </source>
</reference>
<protein>
    <submittedName>
        <fullName evidence="1">Uncharacterized protein</fullName>
    </submittedName>
</protein>